<dbReference type="InterPro" id="IPR025698">
    <property type="entry name" value="2TM_dom"/>
</dbReference>
<gene>
    <name evidence="3" type="ORF">SAMN05216480_105164</name>
</gene>
<proteinExistence type="predicted"/>
<keyword evidence="1" id="KW-0812">Transmembrane</keyword>
<evidence type="ECO:0000259" key="2">
    <source>
        <dbReference type="Pfam" id="PF13239"/>
    </source>
</evidence>
<reference evidence="3 4" key="1">
    <citation type="submission" date="2016-10" db="EMBL/GenBank/DDBJ databases">
        <authorList>
            <person name="de Groot N.N."/>
        </authorList>
    </citation>
    <scope>NUCLEOTIDE SEQUENCE [LARGE SCALE GENOMIC DNA]</scope>
    <source>
        <strain evidence="3 4">CGMCC 1.12333</strain>
    </source>
</reference>
<evidence type="ECO:0000313" key="4">
    <source>
        <dbReference type="Proteomes" id="UP000199138"/>
    </source>
</evidence>
<evidence type="ECO:0000256" key="1">
    <source>
        <dbReference type="SAM" id="Phobius"/>
    </source>
</evidence>
<feature type="transmembrane region" description="Helical" evidence="1">
    <location>
        <begin position="60"/>
        <end position="82"/>
    </location>
</feature>
<name>A0A1I7GQ23_9FLAO</name>
<protein>
    <submittedName>
        <fullName evidence="3">2TM domain-containing protein</fullName>
    </submittedName>
</protein>
<feature type="domain" description="2TM" evidence="2">
    <location>
        <begin position="19"/>
        <end position="99"/>
    </location>
</feature>
<accession>A0A1I7GQ23</accession>
<keyword evidence="4" id="KW-1185">Reference proteome</keyword>
<dbReference type="EMBL" id="FPBK01000005">
    <property type="protein sequence ID" value="SFU50550.1"/>
    <property type="molecule type" value="Genomic_DNA"/>
</dbReference>
<dbReference type="STRING" id="1224947.SAMN05216480_105164"/>
<feature type="transmembrane region" description="Helical" evidence="1">
    <location>
        <begin position="31"/>
        <end position="48"/>
    </location>
</feature>
<keyword evidence="1" id="KW-0472">Membrane</keyword>
<dbReference type="OrthoDB" id="1443721at2"/>
<dbReference type="Proteomes" id="UP000199138">
    <property type="component" value="Unassembled WGS sequence"/>
</dbReference>
<dbReference type="RefSeq" id="WP_093024826.1">
    <property type="nucleotide sequence ID" value="NZ_FPBK01000005.1"/>
</dbReference>
<dbReference type="AlphaFoldDB" id="A0A1I7GQ23"/>
<sequence length="127" mass="15414">MKKNTYDDTIEVSQHELIEKAQSRVKQKKSLYIHFILFLVGSVFLLLFNKVLNYYPEYNWSLWVMTAWAFLVCIHAINVFIINKFIGKEWEREQREKLVKIQKKRIAKLQQEVEKEYPLIDKNKETF</sequence>
<evidence type="ECO:0000313" key="3">
    <source>
        <dbReference type="EMBL" id="SFU50550.1"/>
    </source>
</evidence>
<dbReference type="Pfam" id="PF13239">
    <property type="entry name" value="2TM"/>
    <property type="match status" value="1"/>
</dbReference>
<keyword evidence="1" id="KW-1133">Transmembrane helix</keyword>
<organism evidence="3 4">
    <name type="scientific">Pustulibacterium marinum</name>
    <dbReference type="NCBI Taxonomy" id="1224947"/>
    <lineage>
        <taxon>Bacteria</taxon>
        <taxon>Pseudomonadati</taxon>
        <taxon>Bacteroidota</taxon>
        <taxon>Flavobacteriia</taxon>
        <taxon>Flavobacteriales</taxon>
        <taxon>Flavobacteriaceae</taxon>
        <taxon>Pustulibacterium</taxon>
    </lineage>
</organism>